<evidence type="ECO:0000313" key="1">
    <source>
        <dbReference type="EMBL" id="DAE20992.1"/>
    </source>
</evidence>
<organism evidence="1">
    <name type="scientific">Siphoviridae sp. ctMgQ24</name>
    <dbReference type="NCBI Taxonomy" id="2826263"/>
    <lineage>
        <taxon>Viruses</taxon>
        <taxon>Duplodnaviria</taxon>
        <taxon>Heunggongvirae</taxon>
        <taxon>Uroviricota</taxon>
        <taxon>Caudoviricetes</taxon>
    </lineage>
</organism>
<proteinExistence type="predicted"/>
<sequence>MKETKKIIDCNITKNYLSEQARMTKSSDVGVCRISCNHCPLSRFNNDEEMLCTELELRHPEKAIAIVQKWSDEHPQRTYLSEFLKNYPNAKLDEDGTPHKLCPWHLGLISVNSCHNNCVRCWNQPVEES</sequence>
<dbReference type="EMBL" id="BK015705">
    <property type="protein sequence ID" value="DAE20992.1"/>
    <property type="molecule type" value="Genomic_DNA"/>
</dbReference>
<protein>
    <submittedName>
        <fullName evidence="1">Uncharacterized protein</fullName>
    </submittedName>
</protein>
<accession>A0A8S5QPJ5</accession>
<name>A0A8S5QPJ5_9CAUD</name>
<reference evidence="1" key="1">
    <citation type="journal article" date="2021" name="Proc. Natl. Acad. Sci. U.S.A.">
        <title>A Catalog of Tens of Thousands of Viruses from Human Metagenomes Reveals Hidden Associations with Chronic Diseases.</title>
        <authorList>
            <person name="Tisza M.J."/>
            <person name="Buck C.B."/>
        </authorList>
    </citation>
    <scope>NUCLEOTIDE SEQUENCE</scope>
    <source>
        <strain evidence="1">CtMgQ24</strain>
    </source>
</reference>